<feature type="domain" description="DUF6537" evidence="3">
    <location>
        <begin position="252"/>
        <end position="458"/>
    </location>
</feature>
<dbReference type="PANTHER" id="PTHR43854:SF1">
    <property type="entry name" value="INDOLEPYRUVATE OXIDOREDUCTASE SUBUNIT IORB"/>
    <property type="match status" value="1"/>
</dbReference>
<evidence type="ECO:0000313" key="5">
    <source>
        <dbReference type="Proteomes" id="UP000190989"/>
    </source>
</evidence>
<dbReference type="Pfam" id="PF01558">
    <property type="entry name" value="POR"/>
    <property type="match status" value="1"/>
</dbReference>
<dbReference type="InterPro" id="IPR046667">
    <property type="entry name" value="DUF6537"/>
</dbReference>
<dbReference type="InterPro" id="IPR002869">
    <property type="entry name" value="Pyrv_flavodox_OxRed_cen"/>
</dbReference>
<evidence type="ECO:0000259" key="3">
    <source>
        <dbReference type="Pfam" id="PF20169"/>
    </source>
</evidence>
<dbReference type="Proteomes" id="UP000190989">
    <property type="component" value="Unassembled WGS sequence"/>
</dbReference>
<protein>
    <submittedName>
        <fullName evidence="4">Indolepyruvate ferredoxin oxidoreductase beta subunit</fullName>
    </submittedName>
</protein>
<feature type="domain" description="Pyruvate/ketoisovalerate oxidoreductase catalytic" evidence="2">
    <location>
        <begin position="20"/>
        <end position="208"/>
    </location>
</feature>
<proteinExistence type="predicted"/>
<dbReference type="PANTHER" id="PTHR43854">
    <property type="entry name" value="INDOLEPYRUVATE OXIDOREDUCTASE SUBUNIT IORB"/>
    <property type="match status" value="1"/>
</dbReference>
<dbReference type="STRING" id="428990.SAMN06295987_10453"/>
<dbReference type="NCBIfam" id="NF006179">
    <property type="entry name" value="PRK08312.1"/>
    <property type="match status" value="1"/>
</dbReference>
<gene>
    <name evidence="4" type="ORF">SAMN06295987_10453</name>
</gene>
<evidence type="ECO:0000313" key="4">
    <source>
        <dbReference type="EMBL" id="SLK02162.1"/>
    </source>
</evidence>
<dbReference type="EMBL" id="FVZE01000004">
    <property type="protein sequence ID" value="SLK02162.1"/>
    <property type="molecule type" value="Genomic_DNA"/>
</dbReference>
<keyword evidence="5" id="KW-1185">Reference proteome</keyword>
<accession>A0A1U6I2B3</accession>
<dbReference type="Gene3D" id="3.40.920.10">
    <property type="entry name" value="Pyruvate-ferredoxin oxidoreductase, PFOR, domain III"/>
    <property type="match status" value="1"/>
</dbReference>
<dbReference type="Pfam" id="PF20169">
    <property type="entry name" value="DUF6537"/>
    <property type="match status" value="1"/>
</dbReference>
<evidence type="ECO:0000256" key="1">
    <source>
        <dbReference type="ARBA" id="ARBA00023002"/>
    </source>
</evidence>
<evidence type="ECO:0000259" key="2">
    <source>
        <dbReference type="Pfam" id="PF01558"/>
    </source>
</evidence>
<keyword evidence="4" id="KW-0670">Pyruvate</keyword>
<sequence>MTLNAAATSERLTIAILALGGQGGGVLADWIQEVALAEGWLAQGTSVPGVAQRTGSTVYYVELAKPDGSGRLPVMAQMPMPGDVDVVVASELMETGRALLRGFSTAQRTTLIGSTHRIYAIGEKQAMGDGRGNGEKILEAAHQRSKRFIGFDMEAATDRSGSVISAVMFGALAGSGALPFPTETFHAAIEHSGIAVKSNLKGFQEGFDLAQQPVAMPDETVHAVPVPTTVQGRALADRIAASLPEVAQANALHGVAKLMDYQDGSYASLYLDRLERISALDAAPFELTAEAARHLALWMSYEDTIRVADLKTRGSRLDRVRGEVKAQDDQLLSITEFMHPRLQEVCETLPEGIGRRILGSKVLSGFLGRFFTEGRHVETTSLRWFLALRLVAAMRKWRPRSLRYYEEQVRIERWLGLIGSEAQRDCAVALELVRCQRLIKGYGETFERGLRNYERIIAEHRHQPRDAAEIRRLRDLALADDKSSSLMESIG</sequence>
<dbReference type="GO" id="GO:0016903">
    <property type="term" value="F:oxidoreductase activity, acting on the aldehyde or oxo group of donors"/>
    <property type="evidence" value="ECO:0007669"/>
    <property type="project" value="InterPro"/>
</dbReference>
<dbReference type="RefSeq" id="WP_079730767.1">
    <property type="nucleotide sequence ID" value="NZ_FVZE01000004.1"/>
</dbReference>
<organism evidence="4 5">
    <name type="scientific">Novosphingobium mathurense</name>
    <dbReference type="NCBI Taxonomy" id="428990"/>
    <lineage>
        <taxon>Bacteria</taxon>
        <taxon>Pseudomonadati</taxon>
        <taxon>Pseudomonadota</taxon>
        <taxon>Alphaproteobacteria</taxon>
        <taxon>Sphingomonadales</taxon>
        <taxon>Sphingomonadaceae</taxon>
        <taxon>Novosphingobium</taxon>
    </lineage>
</organism>
<dbReference type="InterPro" id="IPR019752">
    <property type="entry name" value="Pyrv/ketoisovalerate_OxRed_cat"/>
</dbReference>
<keyword evidence="1" id="KW-0560">Oxidoreductase</keyword>
<dbReference type="InterPro" id="IPR052198">
    <property type="entry name" value="IorB_Oxidoreductase"/>
</dbReference>
<dbReference type="AlphaFoldDB" id="A0A1U6I2B3"/>
<reference evidence="5" key="1">
    <citation type="submission" date="2017-02" db="EMBL/GenBank/DDBJ databases">
        <authorList>
            <person name="Varghese N."/>
            <person name="Submissions S."/>
        </authorList>
    </citation>
    <scope>NUCLEOTIDE SEQUENCE [LARGE SCALE GENOMIC DNA]</scope>
    <source>
        <strain evidence="5">SM117</strain>
    </source>
</reference>
<name>A0A1U6I2B3_9SPHN</name>